<keyword evidence="2" id="KW-0768">Sushi</keyword>
<dbReference type="PROSITE" id="PS50923">
    <property type="entry name" value="SUSHI"/>
    <property type="match status" value="1"/>
</dbReference>
<dbReference type="AlphaFoldDB" id="A0A9D4RY64"/>
<evidence type="ECO:0000256" key="2">
    <source>
        <dbReference type="PROSITE-ProRule" id="PRU00302"/>
    </source>
</evidence>
<evidence type="ECO:0000313" key="5">
    <source>
        <dbReference type="Proteomes" id="UP000828390"/>
    </source>
</evidence>
<dbReference type="InterPro" id="IPR000436">
    <property type="entry name" value="Sushi_SCR_CCP_dom"/>
</dbReference>
<evidence type="ECO:0000259" key="3">
    <source>
        <dbReference type="PROSITE" id="PS50923"/>
    </source>
</evidence>
<proteinExistence type="predicted"/>
<accession>A0A9D4RY64</accession>
<dbReference type="SUPFAM" id="SSF57535">
    <property type="entry name" value="Complement control module/SCR domain"/>
    <property type="match status" value="1"/>
</dbReference>
<feature type="domain" description="Sushi" evidence="3">
    <location>
        <begin position="1"/>
        <end position="39"/>
    </location>
</feature>
<keyword evidence="5" id="KW-1185">Reference proteome</keyword>
<dbReference type="Proteomes" id="UP000828390">
    <property type="component" value="Unassembled WGS sequence"/>
</dbReference>
<evidence type="ECO:0000313" key="4">
    <source>
        <dbReference type="EMBL" id="KAH3885541.1"/>
    </source>
</evidence>
<dbReference type="InterPro" id="IPR058897">
    <property type="entry name" value="PAPPA_SD_C"/>
</dbReference>
<gene>
    <name evidence="4" type="ORF">DPMN_009536</name>
</gene>
<name>A0A9D4RY64_DREPO</name>
<dbReference type="Gene3D" id="2.10.70.10">
    <property type="entry name" value="Complement Module, domain 1"/>
    <property type="match status" value="1"/>
</dbReference>
<dbReference type="InterPro" id="IPR035976">
    <property type="entry name" value="Sushi/SCR/CCP_sf"/>
</dbReference>
<organism evidence="4 5">
    <name type="scientific">Dreissena polymorpha</name>
    <name type="common">Zebra mussel</name>
    <name type="synonym">Mytilus polymorpha</name>
    <dbReference type="NCBI Taxonomy" id="45954"/>
    <lineage>
        <taxon>Eukaryota</taxon>
        <taxon>Metazoa</taxon>
        <taxon>Spiralia</taxon>
        <taxon>Lophotrochozoa</taxon>
        <taxon>Mollusca</taxon>
        <taxon>Bivalvia</taxon>
        <taxon>Autobranchia</taxon>
        <taxon>Heteroconchia</taxon>
        <taxon>Euheterodonta</taxon>
        <taxon>Imparidentia</taxon>
        <taxon>Neoheterodontei</taxon>
        <taxon>Myida</taxon>
        <taxon>Dreissenoidea</taxon>
        <taxon>Dreissenidae</taxon>
        <taxon>Dreissena</taxon>
    </lineage>
</organism>
<comment type="caution">
    <text evidence="4">The sequence shown here is derived from an EMBL/GenBank/DDBJ whole genome shotgun (WGS) entry which is preliminary data.</text>
</comment>
<dbReference type="Pfam" id="PF00084">
    <property type="entry name" value="Sushi"/>
    <property type="match status" value="1"/>
</dbReference>
<keyword evidence="1" id="KW-1015">Disulfide bond</keyword>
<evidence type="ECO:0000256" key="1">
    <source>
        <dbReference type="ARBA" id="ARBA00023157"/>
    </source>
</evidence>
<dbReference type="Pfam" id="PF25900">
    <property type="entry name" value="PAPPA"/>
    <property type="match status" value="1"/>
</dbReference>
<protein>
    <recommendedName>
        <fullName evidence="3">Sushi domain-containing protein</fullName>
    </recommendedName>
</protein>
<reference evidence="4" key="2">
    <citation type="submission" date="2020-11" db="EMBL/GenBank/DDBJ databases">
        <authorList>
            <person name="McCartney M.A."/>
            <person name="Auch B."/>
            <person name="Kono T."/>
            <person name="Mallez S."/>
            <person name="Becker A."/>
            <person name="Gohl D.M."/>
            <person name="Silverstein K.A.T."/>
            <person name="Koren S."/>
            <person name="Bechman K.B."/>
            <person name="Herman A."/>
            <person name="Abrahante J.E."/>
            <person name="Garbe J."/>
        </authorList>
    </citation>
    <scope>NUCLEOTIDE SEQUENCE</scope>
    <source>
        <strain evidence="4">Duluth1</strain>
        <tissue evidence="4">Whole animal</tissue>
    </source>
</reference>
<dbReference type="EMBL" id="JAIWYP010000001">
    <property type="protein sequence ID" value="KAH3885541.1"/>
    <property type="molecule type" value="Genomic_DNA"/>
</dbReference>
<sequence length="194" mass="21864">MNNHGSRKLVTCEPGYKLIGDSIVTCNYGQWSGDPMCVEETVSTPPEEQWVSRIRAFSSEWSSEYWSAKQVIGPPNVYPQYLDSPSAWSIGKNKLNSRTEFLELVFTKPVIVKRVDIYETFNSGSVTSLEGLHLLDDNWVILWSTVRAQHIKAARIFSPQLNVTNVFTNVIRINMDASVSQSYVEIDAVQLVGT</sequence>
<reference evidence="4" key="1">
    <citation type="journal article" date="2019" name="bioRxiv">
        <title>The Genome of the Zebra Mussel, Dreissena polymorpha: A Resource for Invasive Species Research.</title>
        <authorList>
            <person name="McCartney M.A."/>
            <person name="Auch B."/>
            <person name="Kono T."/>
            <person name="Mallez S."/>
            <person name="Zhang Y."/>
            <person name="Obille A."/>
            <person name="Becker A."/>
            <person name="Abrahante J.E."/>
            <person name="Garbe J."/>
            <person name="Badalamenti J.P."/>
            <person name="Herman A."/>
            <person name="Mangelson H."/>
            <person name="Liachko I."/>
            <person name="Sullivan S."/>
            <person name="Sone E.D."/>
            <person name="Koren S."/>
            <person name="Silverstein K.A.T."/>
            <person name="Beckman K.B."/>
            <person name="Gohl D.M."/>
        </authorList>
    </citation>
    <scope>NUCLEOTIDE SEQUENCE</scope>
    <source>
        <strain evidence="4">Duluth1</strain>
        <tissue evidence="4">Whole animal</tissue>
    </source>
</reference>
<dbReference type="CDD" id="cd00033">
    <property type="entry name" value="CCP"/>
    <property type="match status" value="1"/>
</dbReference>
<comment type="caution">
    <text evidence="2">Lacks conserved residue(s) required for the propagation of feature annotation.</text>
</comment>